<dbReference type="Pfam" id="PF00001">
    <property type="entry name" value="7tm_1"/>
    <property type="match status" value="1"/>
</dbReference>
<name>A0A0L0T631_ALLM3</name>
<evidence type="ECO:0000256" key="3">
    <source>
        <dbReference type="ARBA" id="ARBA00022989"/>
    </source>
</evidence>
<feature type="transmembrane region" description="Helical" evidence="8">
    <location>
        <begin position="335"/>
        <end position="354"/>
    </location>
</feature>
<keyword evidence="11" id="KW-1185">Reference proteome</keyword>
<feature type="domain" description="G-protein coupled receptors family 1 profile" evidence="9">
    <location>
        <begin position="1"/>
        <end position="351"/>
    </location>
</feature>
<evidence type="ECO:0000256" key="5">
    <source>
        <dbReference type="ARBA" id="ARBA00023136"/>
    </source>
</evidence>
<dbReference type="SUPFAM" id="SSF81321">
    <property type="entry name" value="Family A G protein-coupled receptor-like"/>
    <property type="match status" value="1"/>
</dbReference>
<dbReference type="AlphaFoldDB" id="A0A0L0T631"/>
<keyword evidence="3 8" id="KW-1133">Transmembrane helix</keyword>
<feature type="region of interest" description="Disordered" evidence="7">
    <location>
        <begin position="167"/>
        <end position="204"/>
    </location>
</feature>
<keyword evidence="2 8" id="KW-0812">Transmembrane</keyword>
<dbReference type="InterPro" id="IPR000276">
    <property type="entry name" value="GPCR_Rhodpsn"/>
</dbReference>
<dbReference type="CDD" id="cd00637">
    <property type="entry name" value="7tm_classA_rhodopsin-like"/>
    <property type="match status" value="1"/>
</dbReference>
<feature type="compositionally biased region" description="Low complexity" evidence="7">
    <location>
        <begin position="240"/>
        <end position="254"/>
    </location>
</feature>
<dbReference type="EMBL" id="GG745364">
    <property type="protein sequence ID" value="KNE70217.1"/>
    <property type="molecule type" value="Genomic_DNA"/>
</dbReference>
<feature type="transmembrane region" description="Helical" evidence="8">
    <location>
        <begin position="7"/>
        <end position="27"/>
    </location>
</feature>
<keyword evidence="4" id="KW-0807">Transducer</keyword>
<dbReference type="GO" id="GO:0004930">
    <property type="term" value="F:G protein-coupled receptor activity"/>
    <property type="evidence" value="ECO:0007669"/>
    <property type="project" value="UniProtKB-KW"/>
</dbReference>
<organism evidence="10 11">
    <name type="scientific">Allomyces macrogynus (strain ATCC 38327)</name>
    <name type="common">Allomyces javanicus var. macrogynus</name>
    <dbReference type="NCBI Taxonomy" id="578462"/>
    <lineage>
        <taxon>Eukaryota</taxon>
        <taxon>Fungi</taxon>
        <taxon>Fungi incertae sedis</taxon>
        <taxon>Blastocladiomycota</taxon>
        <taxon>Blastocladiomycetes</taxon>
        <taxon>Blastocladiales</taxon>
        <taxon>Blastocladiaceae</taxon>
        <taxon>Allomyces</taxon>
    </lineage>
</organism>
<keyword evidence="5 8" id="KW-0472">Membrane</keyword>
<keyword evidence="6" id="KW-0675">Receptor</keyword>
<dbReference type="OMA" id="RTHTSAC"/>
<feature type="transmembrane region" description="Helical" evidence="8">
    <location>
        <begin position="85"/>
        <end position="111"/>
    </location>
</feature>
<evidence type="ECO:0000259" key="9">
    <source>
        <dbReference type="PROSITE" id="PS50262"/>
    </source>
</evidence>
<dbReference type="OrthoDB" id="5564849at2759"/>
<dbReference type="PROSITE" id="PS50262">
    <property type="entry name" value="G_PROTEIN_RECEP_F1_2"/>
    <property type="match status" value="1"/>
</dbReference>
<protein>
    <recommendedName>
        <fullName evidence="9">G-protein coupled receptors family 1 profile domain-containing protein</fullName>
    </recommendedName>
</protein>
<evidence type="ECO:0000256" key="2">
    <source>
        <dbReference type="ARBA" id="ARBA00022692"/>
    </source>
</evidence>
<feature type="compositionally biased region" description="Low complexity" evidence="7">
    <location>
        <begin position="177"/>
        <end position="204"/>
    </location>
</feature>
<evidence type="ECO:0000256" key="1">
    <source>
        <dbReference type="ARBA" id="ARBA00004141"/>
    </source>
</evidence>
<feature type="transmembrane region" description="Helical" evidence="8">
    <location>
        <begin position="300"/>
        <end position="323"/>
    </location>
</feature>
<dbReference type="PANTHER" id="PTHR24240">
    <property type="entry name" value="OPSIN"/>
    <property type="match status" value="1"/>
</dbReference>
<gene>
    <name evidence="10" type="ORF">AMAG_15186</name>
</gene>
<dbReference type="eggNOG" id="KOG3656">
    <property type="taxonomic scope" value="Eukaryota"/>
</dbReference>
<dbReference type="GO" id="GO:0016020">
    <property type="term" value="C:membrane"/>
    <property type="evidence" value="ECO:0007669"/>
    <property type="project" value="UniProtKB-SubCell"/>
</dbReference>
<reference evidence="10 11" key="1">
    <citation type="submission" date="2009-11" db="EMBL/GenBank/DDBJ databases">
        <title>Annotation of Allomyces macrogynus ATCC 38327.</title>
        <authorList>
            <consortium name="The Broad Institute Genome Sequencing Platform"/>
            <person name="Russ C."/>
            <person name="Cuomo C."/>
            <person name="Burger G."/>
            <person name="Gray M.W."/>
            <person name="Holland P.W.H."/>
            <person name="King N."/>
            <person name="Lang F.B.F."/>
            <person name="Roger A.J."/>
            <person name="Ruiz-Trillo I."/>
            <person name="Young S.K."/>
            <person name="Zeng Q."/>
            <person name="Gargeya S."/>
            <person name="Fitzgerald M."/>
            <person name="Haas B."/>
            <person name="Abouelleil A."/>
            <person name="Alvarado L."/>
            <person name="Arachchi H.M."/>
            <person name="Berlin A."/>
            <person name="Chapman S.B."/>
            <person name="Gearin G."/>
            <person name="Goldberg J."/>
            <person name="Griggs A."/>
            <person name="Gujja S."/>
            <person name="Hansen M."/>
            <person name="Heiman D."/>
            <person name="Howarth C."/>
            <person name="Larimer J."/>
            <person name="Lui A."/>
            <person name="MacDonald P.J.P."/>
            <person name="McCowen C."/>
            <person name="Montmayeur A."/>
            <person name="Murphy C."/>
            <person name="Neiman D."/>
            <person name="Pearson M."/>
            <person name="Priest M."/>
            <person name="Roberts A."/>
            <person name="Saif S."/>
            <person name="Shea T."/>
            <person name="Sisk P."/>
            <person name="Stolte C."/>
            <person name="Sykes S."/>
            <person name="Wortman J."/>
            <person name="Nusbaum C."/>
            <person name="Birren B."/>
        </authorList>
    </citation>
    <scope>NUCLEOTIDE SEQUENCE [LARGE SCALE GENOMIC DNA]</scope>
    <source>
        <strain evidence="10 11">ATCC 38327</strain>
    </source>
</reference>
<evidence type="ECO:0000313" key="10">
    <source>
        <dbReference type="EMBL" id="KNE70217.1"/>
    </source>
</evidence>
<evidence type="ECO:0000256" key="7">
    <source>
        <dbReference type="SAM" id="MobiDB-lite"/>
    </source>
</evidence>
<evidence type="ECO:0000256" key="4">
    <source>
        <dbReference type="ARBA" id="ARBA00023040"/>
    </source>
</evidence>
<feature type="transmembrane region" description="Helical" evidence="8">
    <location>
        <begin position="131"/>
        <end position="153"/>
    </location>
</feature>
<feature type="transmembrane region" description="Helical" evidence="8">
    <location>
        <begin position="39"/>
        <end position="64"/>
    </location>
</feature>
<dbReference type="InterPro" id="IPR050125">
    <property type="entry name" value="GPCR_opsins"/>
</dbReference>
<evidence type="ECO:0000256" key="8">
    <source>
        <dbReference type="SAM" id="Phobius"/>
    </source>
</evidence>
<dbReference type="PRINTS" id="PR00237">
    <property type="entry name" value="GPCRRHODOPSN"/>
</dbReference>
<evidence type="ECO:0000256" key="6">
    <source>
        <dbReference type="ARBA" id="ARBA00023170"/>
    </source>
</evidence>
<dbReference type="STRING" id="578462.A0A0L0T631"/>
<feature type="region of interest" description="Disordered" evidence="7">
    <location>
        <begin position="221"/>
        <end position="255"/>
    </location>
</feature>
<reference evidence="11" key="2">
    <citation type="submission" date="2009-11" db="EMBL/GenBank/DDBJ databases">
        <title>The Genome Sequence of Allomyces macrogynus strain ATCC 38327.</title>
        <authorList>
            <consortium name="The Broad Institute Genome Sequencing Platform"/>
            <person name="Russ C."/>
            <person name="Cuomo C."/>
            <person name="Shea T."/>
            <person name="Young S.K."/>
            <person name="Zeng Q."/>
            <person name="Koehrsen M."/>
            <person name="Haas B."/>
            <person name="Borodovsky M."/>
            <person name="Guigo R."/>
            <person name="Alvarado L."/>
            <person name="Berlin A."/>
            <person name="Borenstein D."/>
            <person name="Chen Z."/>
            <person name="Engels R."/>
            <person name="Freedman E."/>
            <person name="Gellesch M."/>
            <person name="Goldberg J."/>
            <person name="Griggs A."/>
            <person name="Gujja S."/>
            <person name="Heiman D."/>
            <person name="Hepburn T."/>
            <person name="Howarth C."/>
            <person name="Jen D."/>
            <person name="Larson L."/>
            <person name="Lewis B."/>
            <person name="Mehta T."/>
            <person name="Park D."/>
            <person name="Pearson M."/>
            <person name="Roberts A."/>
            <person name="Saif S."/>
            <person name="Shenoy N."/>
            <person name="Sisk P."/>
            <person name="Stolte C."/>
            <person name="Sykes S."/>
            <person name="Walk T."/>
            <person name="White J."/>
            <person name="Yandava C."/>
            <person name="Burger G."/>
            <person name="Gray M.W."/>
            <person name="Holland P.W.H."/>
            <person name="King N."/>
            <person name="Lang F.B.F."/>
            <person name="Roger A.J."/>
            <person name="Ruiz-Trillo I."/>
            <person name="Lander E."/>
            <person name="Nusbaum C."/>
        </authorList>
    </citation>
    <scope>NUCLEOTIDE SEQUENCE [LARGE SCALE GENOMIC DNA]</scope>
    <source>
        <strain evidence="11">ATCC 38327</strain>
    </source>
</reference>
<dbReference type="Gene3D" id="1.20.1070.10">
    <property type="entry name" value="Rhodopsin 7-helix transmembrane proteins"/>
    <property type="match status" value="2"/>
</dbReference>
<dbReference type="InterPro" id="IPR017452">
    <property type="entry name" value="GPCR_Rhodpsn_7TM"/>
</dbReference>
<sequence>MFQNSANVLIVNLAIADLGLAMTNFPIWFSNAITGKWAFGPIACLWNGFACSFFVYNSVVTLFFTTAERYLSIVMQKRLERKVILQLLGGVWIGGIGYAALPILAGGQGYILQSSSVYCAPDWSSTWPADGILKVIMCSLISVTMTIMIIGYYKIISVFRQSQKSVRSSHQGGGASSMGNASASATSAAGRGSPRPAEAGAAKAGDAVPGASLLRAVGAKDSPNASANAGAGGKLDESGSTAVPSSRTRSPSVSFGQSGAALLASAVKRVRATSQKLEKQHLSAAEIVARKNEKMLLKRAIAVVGVFFLSWVLYLYVWVATWVVPHPVDPLMDCISGFMVSFIGVCNPLFTFMLDKRYGTLVRQILKLPPPASAEANAAGQATTRKGNL</sequence>
<proteinExistence type="predicted"/>
<comment type="subcellular location">
    <subcellularLocation>
        <location evidence="1">Membrane</location>
        <topology evidence="1">Multi-pass membrane protein</topology>
    </subcellularLocation>
</comment>
<dbReference type="VEuPathDB" id="FungiDB:AMAG_15186"/>
<evidence type="ECO:0000313" key="11">
    <source>
        <dbReference type="Proteomes" id="UP000054350"/>
    </source>
</evidence>
<accession>A0A0L0T631</accession>
<keyword evidence="4" id="KW-0297">G-protein coupled receptor</keyword>
<dbReference type="Proteomes" id="UP000054350">
    <property type="component" value="Unassembled WGS sequence"/>
</dbReference>